<gene>
    <name evidence="2 3" type="primary">rbfA</name>
    <name evidence="3" type="ORF">PMH09_06610</name>
</gene>
<dbReference type="Pfam" id="PF02033">
    <property type="entry name" value="RBFA"/>
    <property type="match status" value="1"/>
</dbReference>
<evidence type="ECO:0000256" key="2">
    <source>
        <dbReference type="HAMAP-Rule" id="MF_00003"/>
    </source>
</evidence>
<comment type="similarity">
    <text evidence="2">Belongs to the RbfA family.</text>
</comment>
<dbReference type="PROSITE" id="PS01319">
    <property type="entry name" value="RBFA"/>
    <property type="match status" value="1"/>
</dbReference>
<evidence type="ECO:0000313" key="4">
    <source>
        <dbReference type="Proteomes" id="UP001232992"/>
    </source>
</evidence>
<protein>
    <recommendedName>
        <fullName evidence="2">Ribosome-binding factor A</fullName>
    </recommendedName>
</protein>
<dbReference type="SUPFAM" id="SSF89919">
    <property type="entry name" value="Ribosome-binding factor A, RbfA"/>
    <property type="match status" value="1"/>
</dbReference>
<organism evidence="3 4">
    <name type="scientific">Roseofilum casamattae BLCC-M143</name>
    <dbReference type="NCBI Taxonomy" id="3022442"/>
    <lineage>
        <taxon>Bacteria</taxon>
        <taxon>Bacillati</taxon>
        <taxon>Cyanobacteriota</taxon>
        <taxon>Cyanophyceae</taxon>
        <taxon>Desertifilales</taxon>
        <taxon>Desertifilaceae</taxon>
        <taxon>Roseofilum</taxon>
        <taxon>Roseofilum casamattae</taxon>
    </lineage>
</organism>
<keyword evidence="2" id="KW-0963">Cytoplasm</keyword>
<dbReference type="InterPro" id="IPR023799">
    <property type="entry name" value="RbfA_dom_sf"/>
</dbReference>
<keyword evidence="1 2" id="KW-0690">Ribosome biogenesis</keyword>
<dbReference type="InterPro" id="IPR020053">
    <property type="entry name" value="Ribosome-bd_factorA_CS"/>
</dbReference>
<comment type="function">
    <text evidence="2">One of several proteins that assist in the late maturation steps of the functional core of the 30S ribosomal subunit. Associates with free 30S ribosomal subunits (but not with 30S subunits that are part of 70S ribosomes or polysomes). Required for efficient processing of 16S rRNA. May interact with the 5'-terminal helix region of 16S rRNA.</text>
</comment>
<proteinExistence type="inferred from homology"/>
<comment type="subunit">
    <text evidence="2">Monomer. Binds 30S ribosomal subunits, but not 50S ribosomal subunits or 70S ribosomes.</text>
</comment>
<dbReference type="EMBL" id="JAQOSQ010000004">
    <property type="protein sequence ID" value="MDJ1182865.1"/>
    <property type="molecule type" value="Genomic_DNA"/>
</dbReference>
<comment type="caution">
    <text evidence="3">The sequence shown here is derived from an EMBL/GenBank/DDBJ whole genome shotgun (WGS) entry which is preliminary data.</text>
</comment>
<name>A0ABT7BUK2_9CYAN</name>
<evidence type="ECO:0000256" key="1">
    <source>
        <dbReference type="ARBA" id="ARBA00022517"/>
    </source>
</evidence>
<accession>A0ABT7BUK2</accession>
<dbReference type="PANTHER" id="PTHR33515:SF1">
    <property type="entry name" value="RIBOSOME-BINDING FACTOR A, CHLOROPLASTIC-RELATED"/>
    <property type="match status" value="1"/>
</dbReference>
<dbReference type="Gene3D" id="3.30.300.20">
    <property type="match status" value="1"/>
</dbReference>
<evidence type="ECO:0000313" key="3">
    <source>
        <dbReference type="EMBL" id="MDJ1182865.1"/>
    </source>
</evidence>
<dbReference type="HAMAP" id="MF_00003">
    <property type="entry name" value="RbfA"/>
    <property type="match status" value="1"/>
</dbReference>
<keyword evidence="4" id="KW-1185">Reference proteome</keyword>
<sequence length="138" mass="15615">MANSRRVSRVSSQIKREVGQMLIHGIKDDRVGAGMVSVTDVDVSGDLQHAKIFVSIYGTEDAKAETMEGLRSATSYVRYELGHRMQLRRTPEVTFLEDRSLERGDRLLDLMNKISQDRPLAEVEEEEYGKIVSAQDNE</sequence>
<comment type="subcellular location">
    <subcellularLocation>
        <location evidence="2">Cytoplasm</location>
    </subcellularLocation>
</comment>
<dbReference type="Proteomes" id="UP001232992">
    <property type="component" value="Unassembled WGS sequence"/>
</dbReference>
<dbReference type="NCBIfam" id="TIGR00082">
    <property type="entry name" value="rbfA"/>
    <property type="match status" value="1"/>
</dbReference>
<dbReference type="RefSeq" id="WP_283757517.1">
    <property type="nucleotide sequence ID" value="NZ_JAQOSQ010000004.1"/>
</dbReference>
<dbReference type="InterPro" id="IPR000238">
    <property type="entry name" value="RbfA"/>
</dbReference>
<reference evidence="3 4" key="1">
    <citation type="submission" date="2023-01" db="EMBL/GenBank/DDBJ databases">
        <title>Novel diversity within Roseofilum (Cyanobacteria; Desertifilaceae) from marine benthic mats with descriptions of four novel species.</title>
        <authorList>
            <person name="Wang Y."/>
            <person name="Berthold D.E."/>
            <person name="Hu J."/>
            <person name="Lefler F.W."/>
            <person name="Laughinghouse H.D. IV."/>
        </authorList>
    </citation>
    <scope>NUCLEOTIDE SEQUENCE [LARGE SCALE GENOMIC DNA]</scope>
    <source>
        <strain evidence="3 4">BLCC-M143</strain>
    </source>
</reference>
<dbReference type="InterPro" id="IPR015946">
    <property type="entry name" value="KH_dom-like_a/b"/>
</dbReference>
<dbReference type="PANTHER" id="PTHR33515">
    <property type="entry name" value="RIBOSOME-BINDING FACTOR A, CHLOROPLASTIC-RELATED"/>
    <property type="match status" value="1"/>
</dbReference>